<keyword evidence="2" id="KW-1003">Cell membrane</keyword>
<comment type="subcellular location">
    <subcellularLocation>
        <location evidence="1">Cell membrane</location>
        <topology evidence="1">Multi-pass membrane protein</topology>
    </subcellularLocation>
</comment>
<evidence type="ECO:0000256" key="1">
    <source>
        <dbReference type="ARBA" id="ARBA00004651"/>
    </source>
</evidence>
<dbReference type="GO" id="GO:0005886">
    <property type="term" value="C:plasma membrane"/>
    <property type="evidence" value="ECO:0007669"/>
    <property type="project" value="UniProtKB-SubCell"/>
</dbReference>
<evidence type="ECO:0000256" key="2">
    <source>
        <dbReference type="ARBA" id="ARBA00022475"/>
    </source>
</evidence>
<gene>
    <name evidence="7" type="ORF">HM131_04150</name>
</gene>
<reference evidence="7 8" key="1">
    <citation type="submission" date="2017-04" db="EMBL/GenBank/DDBJ databases">
        <title>The whole genome sequencing and assembly of Halobacillus mangrovi strain.</title>
        <authorList>
            <person name="Lee S.-J."/>
            <person name="Park M.-K."/>
            <person name="Kim J.-Y."/>
            <person name="Lee Y.-J."/>
            <person name="Yi H."/>
            <person name="Bahn Y.-S."/>
            <person name="Kim J.F."/>
            <person name="Lee D.-W."/>
        </authorList>
    </citation>
    <scope>NUCLEOTIDE SEQUENCE [LARGE SCALE GENOMIC DNA]</scope>
    <source>
        <strain evidence="7 8">KTB 131</strain>
    </source>
</reference>
<feature type="transmembrane region" description="Helical" evidence="6">
    <location>
        <begin position="103"/>
        <end position="123"/>
    </location>
</feature>
<protein>
    <recommendedName>
        <fullName evidence="9">ATP synthase subunit</fullName>
    </recommendedName>
</protein>
<dbReference type="Proteomes" id="UP000192527">
    <property type="component" value="Chromosome"/>
</dbReference>
<keyword evidence="5 6" id="KW-0472">Membrane</keyword>
<evidence type="ECO:0000256" key="3">
    <source>
        <dbReference type="ARBA" id="ARBA00022692"/>
    </source>
</evidence>
<sequence>MIDYQQMISRQRKWMFYLLALLVLGWGFTPWKPVFLGLLLGSILSFYNLWTMQRKISKLGEHSTDLDTSKSNKRKPNIGTFTRLATGALAAVIALQFEEHFHIISVVLGLMTAYFVIFIDYLLKHLTE</sequence>
<evidence type="ECO:0000256" key="4">
    <source>
        <dbReference type="ARBA" id="ARBA00022989"/>
    </source>
</evidence>
<proteinExistence type="predicted"/>
<feature type="transmembrane region" description="Helical" evidence="6">
    <location>
        <begin position="12"/>
        <end position="28"/>
    </location>
</feature>
<dbReference type="STRING" id="402384.HM131_04150"/>
<evidence type="ECO:0008006" key="9">
    <source>
        <dbReference type="Google" id="ProtNLM"/>
    </source>
</evidence>
<dbReference type="InterPro" id="IPR005598">
    <property type="entry name" value="ATP_synth_I"/>
</dbReference>
<dbReference type="EMBL" id="CP020772">
    <property type="protein sequence ID" value="ARI76075.1"/>
    <property type="molecule type" value="Genomic_DNA"/>
</dbReference>
<dbReference type="Pfam" id="PF03899">
    <property type="entry name" value="ATP-synt_I"/>
    <property type="match status" value="1"/>
</dbReference>
<keyword evidence="4 6" id="KW-1133">Transmembrane helix</keyword>
<evidence type="ECO:0000256" key="5">
    <source>
        <dbReference type="ARBA" id="ARBA00023136"/>
    </source>
</evidence>
<evidence type="ECO:0000313" key="7">
    <source>
        <dbReference type="EMBL" id="ARI76075.1"/>
    </source>
</evidence>
<accession>A0A1W5ZS28</accession>
<keyword evidence="3 6" id="KW-0812">Transmembrane</keyword>
<dbReference type="RefSeq" id="WP_085028248.1">
    <property type="nucleotide sequence ID" value="NZ_CP020772.1"/>
</dbReference>
<feature type="transmembrane region" description="Helical" evidence="6">
    <location>
        <begin position="34"/>
        <end position="50"/>
    </location>
</feature>
<feature type="transmembrane region" description="Helical" evidence="6">
    <location>
        <begin position="80"/>
        <end position="97"/>
    </location>
</feature>
<dbReference type="PANTHER" id="PTHR40035">
    <property type="entry name" value="ATP SYNTHASE PROTEIN I"/>
    <property type="match status" value="1"/>
</dbReference>
<dbReference type="AlphaFoldDB" id="A0A1W5ZS28"/>
<name>A0A1W5ZS28_9BACI</name>
<evidence type="ECO:0000256" key="6">
    <source>
        <dbReference type="SAM" id="Phobius"/>
    </source>
</evidence>
<dbReference type="PANTHER" id="PTHR40035:SF1">
    <property type="entry name" value="ATP SYNTHASE PROTEIN I"/>
    <property type="match status" value="1"/>
</dbReference>
<evidence type="ECO:0000313" key="8">
    <source>
        <dbReference type="Proteomes" id="UP000192527"/>
    </source>
</evidence>
<organism evidence="7 8">
    <name type="scientific">Halobacillus mangrovi</name>
    <dbReference type="NCBI Taxonomy" id="402384"/>
    <lineage>
        <taxon>Bacteria</taxon>
        <taxon>Bacillati</taxon>
        <taxon>Bacillota</taxon>
        <taxon>Bacilli</taxon>
        <taxon>Bacillales</taxon>
        <taxon>Bacillaceae</taxon>
        <taxon>Halobacillus</taxon>
    </lineage>
</organism>
<dbReference type="KEGG" id="hmn:HM131_04150"/>
<keyword evidence="8" id="KW-1185">Reference proteome</keyword>
<dbReference type="OrthoDB" id="2355635at2"/>
<dbReference type="InterPro" id="IPR039072">
    <property type="entry name" value="ATP_synth_I_Bacilli"/>
</dbReference>